<organism evidence="2 3">
    <name type="scientific">Gigaspora margarita</name>
    <dbReference type="NCBI Taxonomy" id="4874"/>
    <lineage>
        <taxon>Eukaryota</taxon>
        <taxon>Fungi</taxon>
        <taxon>Fungi incertae sedis</taxon>
        <taxon>Mucoromycota</taxon>
        <taxon>Glomeromycotina</taxon>
        <taxon>Glomeromycetes</taxon>
        <taxon>Diversisporales</taxon>
        <taxon>Gigasporaceae</taxon>
        <taxon>Gigaspora</taxon>
    </lineage>
</organism>
<comment type="caution">
    <text evidence="2">The sequence shown here is derived from an EMBL/GenBank/DDBJ whole genome shotgun (WGS) entry which is preliminary data.</text>
</comment>
<evidence type="ECO:0000256" key="1">
    <source>
        <dbReference type="SAM" id="MobiDB-lite"/>
    </source>
</evidence>
<feature type="region of interest" description="Disordered" evidence="1">
    <location>
        <begin position="19"/>
        <end position="53"/>
    </location>
</feature>
<feature type="compositionally biased region" description="Low complexity" evidence="1">
    <location>
        <begin position="20"/>
        <end position="34"/>
    </location>
</feature>
<sequence length="327" mass="37088">TQELLNSVHESVDFSQESVDFSQESVEFSQESVDLSQEAVDSSQESMNNNSPLQSSAHIYATPDRKISPSVLSHLITNVDDVFHSSNVMDVHLDTLSPPNMRPNAIPCPSPILRPVSSPLTPITPLVLTDSQCEKEFLNDISHNSYEYFYHIQQIQRLNNHYSYHDQYEYQPPASFVQNSPSPLSSGASTPTLSKPYDITMSYSHNPPNPNISQLITLNTCNTCNYDSLPLFNTSSQLNTDEMFDDLIINNENYENNDEYFKNFYYNHNVEYQKTRFSSGEINPIGNDLQVGFSSVSDKITTSNNILSQQKDTQFHEMITKLNNLDI</sequence>
<name>A0ABN7VK11_GIGMA</name>
<evidence type="ECO:0000313" key="3">
    <source>
        <dbReference type="Proteomes" id="UP000789901"/>
    </source>
</evidence>
<accession>A0ABN7VK11</accession>
<dbReference type="EMBL" id="CAJVQB010016629">
    <property type="protein sequence ID" value="CAG8780783.1"/>
    <property type="molecule type" value="Genomic_DNA"/>
</dbReference>
<feature type="non-terminal residue" evidence="2">
    <location>
        <position position="1"/>
    </location>
</feature>
<evidence type="ECO:0000313" key="2">
    <source>
        <dbReference type="EMBL" id="CAG8780783.1"/>
    </source>
</evidence>
<reference evidence="2 3" key="1">
    <citation type="submission" date="2021-06" db="EMBL/GenBank/DDBJ databases">
        <authorList>
            <person name="Kallberg Y."/>
            <person name="Tangrot J."/>
            <person name="Rosling A."/>
        </authorList>
    </citation>
    <scope>NUCLEOTIDE SEQUENCE [LARGE SCALE GENOMIC DNA]</scope>
    <source>
        <strain evidence="2 3">120-4 pot B 10/14</strain>
    </source>
</reference>
<feature type="compositionally biased region" description="Polar residues" evidence="1">
    <location>
        <begin position="39"/>
        <end position="53"/>
    </location>
</feature>
<keyword evidence="3" id="KW-1185">Reference proteome</keyword>
<gene>
    <name evidence="2" type="ORF">GMARGA_LOCUS19698</name>
</gene>
<proteinExistence type="predicted"/>
<protein>
    <submittedName>
        <fullName evidence="2">41652_t:CDS:1</fullName>
    </submittedName>
</protein>
<dbReference type="Proteomes" id="UP000789901">
    <property type="component" value="Unassembled WGS sequence"/>
</dbReference>